<keyword evidence="1" id="KW-0812">Transmembrane</keyword>
<proteinExistence type="predicted"/>
<dbReference type="InterPro" id="IPR016032">
    <property type="entry name" value="Sig_transdc_resp-reg_C-effctor"/>
</dbReference>
<feature type="transmembrane region" description="Helical" evidence="1">
    <location>
        <begin position="190"/>
        <end position="208"/>
    </location>
</feature>
<comment type="caution">
    <text evidence="5">The sequence shown here is derived from an EMBL/GenBank/DDBJ whole genome shotgun (WGS) entry which is preliminary data.</text>
</comment>
<keyword evidence="6" id="KW-1185">Reference proteome</keyword>
<dbReference type="InterPro" id="IPR000792">
    <property type="entry name" value="Tscrpt_reg_LuxR_C"/>
</dbReference>
<dbReference type="Proteomes" id="UP000245962">
    <property type="component" value="Unassembled WGS sequence"/>
</dbReference>
<organism evidence="5 6">
    <name type="scientific">Marixanthomonas spongiae</name>
    <dbReference type="NCBI Taxonomy" id="2174845"/>
    <lineage>
        <taxon>Bacteria</taxon>
        <taxon>Pseudomonadati</taxon>
        <taxon>Bacteroidota</taxon>
        <taxon>Flavobacteriia</taxon>
        <taxon>Flavobacteriales</taxon>
        <taxon>Flavobacteriaceae</taxon>
        <taxon>Marixanthomonas</taxon>
    </lineage>
</organism>
<protein>
    <recommendedName>
        <fullName evidence="7">7TM-DISM receptor extracellular domain-containing protein</fullName>
    </recommendedName>
</protein>
<reference evidence="5 6" key="1">
    <citation type="submission" date="2018-04" db="EMBL/GenBank/DDBJ databases">
        <title>Marixanthomonas spongiae HN-E44 sp. nov., isolated from a marine sponge.</title>
        <authorList>
            <person name="Luo L."/>
            <person name="Zhuang L."/>
        </authorList>
    </citation>
    <scope>NUCLEOTIDE SEQUENCE [LARGE SCALE GENOMIC DNA]</scope>
    <source>
        <strain evidence="5 6">HN-E44</strain>
    </source>
</reference>
<dbReference type="GO" id="GO:0006355">
    <property type="term" value="P:regulation of DNA-templated transcription"/>
    <property type="evidence" value="ECO:0007669"/>
    <property type="project" value="InterPro"/>
</dbReference>
<gene>
    <name evidence="5" type="ORF">DDV96_12070</name>
</gene>
<evidence type="ECO:0000256" key="1">
    <source>
        <dbReference type="SAM" id="Phobius"/>
    </source>
</evidence>
<dbReference type="AlphaFoldDB" id="A0A2U0HYD2"/>
<evidence type="ECO:0000259" key="3">
    <source>
        <dbReference type="Pfam" id="PF00196"/>
    </source>
</evidence>
<keyword evidence="1" id="KW-0472">Membrane</keyword>
<evidence type="ECO:0000313" key="6">
    <source>
        <dbReference type="Proteomes" id="UP000245962"/>
    </source>
</evidence>
<feature type="transmembrane region" description="Helical" evidence="1">
    <location>
        <begin position="305"/>
        <end position="323"/>
    </location>
</feature>
<evidence type="ECO:0000259" key="4">
    <source>
        <dbReference type="Pfam" id="PF07695"/>
    </source>
</evidence>
<evidence type="ECO:0008006" key="7">
    <source>
        <dbReference type="Google" id="ProtNLM"/>
    </source>
</evidence>
<dbReference type="OrthoDB" id="1423375at2"/>
<keyword evidence="2" id="KW-0732">Signal</keyword>
<feature type="transmembrane region" description="Helical" evidence="1">
    <location>
        <begin position="152"/>
        <end position="170"/>
    </location>
</feature>
<name>A0A2U0HYD2_9FLAO</name>
<dbReference type="GO" id="GO:0003677">
    <property type="term" value="F:DNA binding"/>
    <property type="evidence" value="ECO:0007669"/>
    <property type="project" value="InterPro"/>
</dbReference>
<feature type="domain" description="HTH luxR-type" evidence="3">
    <location>
        <begin position="377"/>
        <end position="423"/>
    </location>
</feature>
<dbReference type="InterPro" id="IPR011623">
    <property type="entry name" value="7TMR_DISM_rcpt_extracell_dom1"/>
</dbReference>
<feature type="chain" id="PRO_5015476691" description="7TM-DISM receptor extracellular domain-containing protein" evidence="2">
    <location>
        <begin position="25"/>
        <end position="437"/>
    </location>
</feature>
<dbReference type="RefSeq" id="WP_116695016.1">
    <property type="nucleotide sequence ID" value="NZ_QEHR01000007.1"/>
</dbReference>
<feature type="domain" description="7TM-DISM receptor extracellular" evidence="4">
    <location>
        <begin position="125"/>
        <end position="325"/>
    </location>
</feature>
<feature type="transmembrane region" description="Helical" evidence="1">
    <location>
        <begin position="220"/>
        <end position="238"/>
    </location>
</feature>
<feature type="transmembrane region" description="Helical" evidence="1">
    <location>
        <begin position="274"/>
        <end position="293"/>
    </location>
</feature>
<dbReference type="Pfam" id="PF00196">
    <property type="entry name" value="GerE"/>
    <property type="match status" value="1"/>
</dbReference>
<sequence>MRQQFTPLILCLFLSLFFVSQSNGSSFKKATISDVPPINNGVLQNDPYPGHVFEYDKNTQEIATTYPPTTNAISNEILLAFETDTAMFSEISHKENGYFDTGLAAISEKILTNTFQYSDNPKTLFYQGLFYGFIAMLLLVNGICYFIFDERLFLYFSITLVMLATVLFYHDGLLGLIGIQAEVASWLIESSLLFGLVSIVALFSYKFLNTKSLFPSLKGLTYVHLSASLALLAMAWLFKNELFASISNTLLNIILIGYFIVGIVLFNKNNYAKIYVIGCCVPLLFSIDFFVFQSFGVDFIYTEPFHIKIACAVQVLLLTYGIVYRMKIIKEEMELRQTEMRIFIKKQKIMNRENITDFVKDTYLENLIMQYDLDGLEIKLLQYISEGVENPKIARKLKMTEANVETLTDELYEKLEIREQVKADHRMVENQPDYIYN</sequence>
<accession>A0A2U0HYD2</accession>
<dbReference type="Pfam" id="PF07695">
    <property type="entry name" value="7TMR-DISM_7TM"/>
    <property type="match status" value="1"/>
</dbReference>
<dbReference type="Gene3D" id="1.10.10.10">
    <property type="entry name" value="Winged helix-like DNA-binding domain superfamily/Winged helix DNA-binding domain"/>
    <property type="match status" value="1"/>
</dbReference>
<feature type="transmembrane region" description="Helical" evidence="1">
    <location>
        <begin position="124"/>
        <end position="147"/>
    </location>
</feature>
<feature type="signal peptide" evidence="2">
    <location>
        <begin position="1"/>
        <end position="24"/>
    </location>
</feature>
<keyword evidence="1" id="KW-1133">Transmembrane helix</keyword>
<feature type="transmembrane region" description="Helical" evidence="1">
    <location>
        <begin position="250"/>
        <end position="267"/>
    </location>
</feature>
<evidence type="ECO:0000313" key="5">
    <source>
        <dbReference type="EMBL" id="PVW13882.1"/>
    </source>
</evidence>
<evidence type="ECO:0000256" key="2">
    <source>
        <dbReference type="SAM" id="SignalP"/>
    </source>
</evidence>
<dbReference type="SUPFAM" id="SSF46894">
    <property type="entry name" value="C-terminal effector domain of the bipartite response regulators"/>
    <property type="match status" value="1"/>
</dbReference>
<dbReference type="EMBL" id="QEHR01000007">
    <property type="protein sequence ID" value="PVW13882.1"/>
    <property type="molecule type" value="Genomic_DNA"/>
</dbReference>
<dbReference type="InterPro" id="IPR036388">
    <property type="entry name" value="WH-like_DNA-bd_sf"/>
</dbReference>